<dbReference type="PANTHER" id="PTHR12297:SF3">
    <property type="entry name" value="HIG1 DOMAIN FAMILY MEMBER 1A"/>
    <property type="match status" value="1"/>
</dbReference>
<feature type="compositionally biased region" description="Basic and acidic residues" evidence="6">
    <location>
        <begin position="165"/>
        <end position="174"/>
    </location>
</feature>
<dbReference type="InterPro" id="IPR007667">
    <property type="entry name" value="Hypoxia_induced_domain"/>
</dbReference>
<evidence type="ECO:0000256" key="3">
    <source>
        <dbReference type="ARBA" id="ARBA00022989"/>
    </source>
</evidence>
<keyword evidence="10" id="KW-1185">Reference proteome</keyword>
<name>A0AAF0EZD7_9BASI</name>
<dbReference type="Gene3D" id="6.10.140.1320">
    <property type="match status" value="1"/>
</dbReference>
<evidence type="ECO:0000256" key="5">
    <source>
        <dbReference type="ARBA" id="ARBA00023136"/>
    </source>
</evidence>
<dbReference type="InterPro" id="IPR050355">
    <property type="entry name" value="RCF1"/>
</dbReference>
<keyword evidence="5 7" id="KW-0472">Membrane</keyword>
<organism evidence="9 10">
    <name type="scientific">Malassezia cuniculi</name>
    <dbReference type="NCBI Taxonomy" id="948313"/>
    <lineage>
        <taxon>Eukaryota</taxon>
        <taxon>Fungi</taxon>
        <taxon>Dikarya</taxon>
        <taxon>Basidiomycota</taxon>
        <taxon>Ustilaginomycotina</taxon>
        <taxon>Malasseziomycetes</taxon>
        <taxon>Malasseziales</taxon>
        <taxon>Malasseziaceae</taxon>
        <taxon>Malassezia</taxon>
    </lineage>
</organism>
<proteinExistence type="predicted"/>
<evidence type="ECO:0000256" key="6">
    <source>
        <dbReference type="SAM" id="MobiDB-lite"/>
    </source>
</evidence>
<feature type="transmembrane region" description="Helical" evidence="7">
    <location>
        <begin position="54"/>
        <end position="75"/>
    </location>
</feature>
<evidence type="ECO:0000259" key="8">
    <source>
        <dbReference type="PROSITE" id="PS51503"/>
    </source>
</evidence>
<dbReference type="PROSITE" id="PS51503">
    <property type="entry name" value="HIG1"/>
    <property type="match status" value="1"/>
</dbReference>
<evidence type="ECO:0000256" key="7">
    <source>
        <dbReference type="SAM" id="Phobius"/>
    </source>
</evidence>
<dbReference type="Proteomes" id="UP001219933">
    <property type="component" value="Chromosome 3"/>
</dbReference>
<evidence type="ECO:0000313" key="9">
    <source>
        <dbReference type="EMBL" id="WFD35512.1"/>
    </source>
</evidence>
<feature type="region of interest" description="Disordered" evidence="6">
    <location>
        <begin position="134"/>
        <end position="174"/>
    </location>
</feature>
<keyword evidence="3 7" id="KW-1133">Transmembrane helix</keyword>
<dbReference type="AlphaFoldDB" id="A0AAF0EZD7"/>
<protein>
    <submittedName>
        <fullName evidence="9">Respiratory supercomplex factor 1, mitochondrial</fullName>
    </submittedName>
</protein>
<dbReference type="EMBL" id="CP119879">
    <property type="protein sequence ID" value="WFD35512.1"/>
    <property type="molecule type" value="Genomic_DNA"/>
</dbReference>
<gene>
    <name evidence="9" type="primary">RCF1</name>
    <name evidence="9" type="ORF">MCUN1_002370</name>
</gene>
<feature type="domain" description="HIG1" evidence="8">
    <location>
        <begin position="1"/>
        <end position="86"/>
    </location>
</feature>
<comment type="subcellular location">
    <subcellularLocation>
        <location evidence="1">Mitochondrion membrane</location>
    </subcellularLocation>
</comment>
<feature type="transmembrane region" description="Helical" evidence="7">
    <location>
        <begin position="23"/>
        <end position="42"/>
    </location>
</feature>
<dbReference type="GO" id="GO:0031966">
    <property type="term" value="C:mitochondrial membrane"/>
    <property type="evidence" value="ECO:0007669"/>
    <property type="project" value="UniProtKB-SubCell"/>
</dbReference>
<keyword evidence="4" id="KW-0496">Mitochondrion</keyword>
<evidence type="ECO:0000256" key="1">
    <source>
        <dbReference type="ARBA" id="ARBA00004325"/>
    </source>
</evidence>
<dbReference type="GO" id="GO:0097250">
    <property type="term" value="P:mitochondrial respirasome assembly"/>
    <property type="evidence" value="ECO:0007669"/>
    <property type="project" value="TreeGrafter"/>
</dbReference>
<reference evidence="9" key="1">
    <citation type="submission" date="2023-03" db="EMBL/GenBank/DDBJ databases">
        <title>Mating type loci evolution in Malassezia.</title>
        <authorList>
            <person name="Coelho M.A."/>
        </authorList>
    </citation>
    <scope>NUCLEOTIDE SEQUENCE</scope>
    <source>
        <strain evidence="9">CBS 11721</strain>
    </source>
</reference>
<keyword evidence="2 7" id="KW-0812">Transmembrane</keyword>
<accession>A0AAF0EZD7</accession>
<evidence type="ECO:0000256" key="2">
    <source>
        <dbReference type="ARBA" id="ARBA00022692"/>
    </source>
</evidence>
<dbReference type="PANTHER" id="PTHR12297">
    <property type="entry name" value="HYPOXIA-INDUCBILE GENE 1 HIG1 -RELATED"/>
    <property type="match status" value="1"/>
</dbReference>
<dbReference type="Pfam" id="PF04588">
    <property type="entry name" value="HIG_1_N"/>
    <property type="match status" value="1"/>
</dbReference>
<evidence type="ECO:0000256" key="4">
    <source>
        <dbReference type="ARBA" id="ARBA00023128"/>
    </source>
</evidence>
<evidence type="ECO:0000313" key="10">
    <source>
        <dbReference type="Proteomes" id="UP001219933"/>
    </source>
</evidence>
<sequence length="174" mass="19701">MDSEELPESGVQKLWTKLKRDPLVPLGSLATCGALMYATYYMRQGNRDNFQKALRWRIVFQGVTVVAAAVSLYYYRPAPRTADGVPLHWNHETNERKAAMKEVEWKERFAAAQARRDAEDAAIRKMVEREIAAREAAEAKNAPAETKSAPEPQQSSSEAILARIGQDKRRFTFS</sequence>